<dbReference type="Pfam" id="PF02110">
    <property type="entry name" value="HK"/>
    <property type="match status" value="1"/>
</dbReference>
<dbReference type="PIRSF" id="PIRSF000513">
    <property type="entry name" value="Thz_kinase"/>
    <property type="match status" value="1"/>
</dbReference>
<dbReference type="GO" id="GO:0004417">
    <property type="term" value="F:hydroxyethylthiazole kinase activity"/>
    <property type="evidence" value="ECO:0007669"/>
    <property type="project" value="UniProtKB-UniRule"/>
</dbReference>
<gene>
    <name evidence="11 12" type="primary">thiM</name>
    <name evidence="12" type="ORF">HMPREF1143_1204</name>
</gene>
<evidence type="ECO:0000256" key="7">
    <source>
        <dbReference type="ARBA" id="ARBA00022777"/>
    </source>
</evidence>
<evidence type="ECO:0000256" key="1">
    <source>
        <dbReference type="ARBA" id="ARBA00001771"/>
    </source>
</evidence>
<dbReference type="HAMAP" id="MF_00228">
    <property type="entry name" value="Thz_kinase"/>
    <property type="match status" value="1"/>
</dbReference>
<dbReference type="CDD" id="cd01170">
    <property type="entry name" value="THZ_kinase"/>
    <property type="match status" value="1"/>
</dbReference>
<name>J5WVD6_9FIRM</name>
<evidence type="ECO:0000256" key="3">
    <source>
        <dbReference type="ARBA" id="ARBA00004868"/>
    </source>
</evidence>
<dbReference type="UniPathway" id="UPA00060">
    <property type="reaction ID" value="UER00139"/>
</dbReference>
<evidence type="ECO:0000256" key="4">
    <source>
        <dbReference type="ARBA" id="ARBA00022679"/>
    </source>
</evidence>
<evidence type="ECO:0000256" key="2">
    <source>
        <dbReference type="ARBA" id="ARBA00001946"/>
    </source>
</evidence>
<proteinExistence type="inferred from homology"/>
<comment type="catalytic activity">
    <reaction evidence="1 11">
        <text>5-(2-hydroxyethyl)-4-methylthiazole + ATP = 4-methyl-5-(2-phosphooxyethyl)-thiazole + ADP + H(+)</text>
        <dbReference type="Rhea" id="RHEA:24212"/>
        <dbReference type="ChEBI" id="CHEBI:15378"/>
        <dbReference type="ChEBI" id="CHEBI:17957"/>
        <dbReference type="ChEBI" id="CHEBI:30616"/>
        <dbReference type="ChEBI" id="CHEBI:58296"/>
        <dbReference type="ChEBI" id="CHEBI:456216"/>
        <dbReference type="EC" id="2.7.1.50"/>
    </reaction>
</comment>
<evidence type="ECO:0000256" key="5">
    <source>
        <dbReference type="ARBA" id="ARBA00022723"/>
    </source>
</evidence>
<dbReference type="PATRIC" id="fig|796941.3.peg.158"/>
<dbReference type="Gene3D" id="3.40.1190.20">
    <property type="match status" value="1"/>
</dbReference>
<dbReference type="GO" id="GO:0009229">
    <property type="term" value="P:thiamine diphosphate biosynthetic process"/>
    <property type="evidence" value="ECO:0007669"/>
    <property type="project" value="UniProtKB-UniRule"/>
</dbReference>
<evidence type="ECO:0000313" key="12">
    <source>
        <dbReference type="EMBL" id="EJU24652.1"/>
    </source>
</evidence>
<keyword evidence="9 11" id="KW-0460">Magnesium</keyword>
<feature type="binding site" evidence="11">
    <location>
        <position position="174"/>
    </location>
    <ligand>
        <name>ATP</name>
        <dbReference type="ChEBI" id="CHEBI:30616"/>
    </ligand>
</feature>
<dbReference type="SUPFAM" id="SSF53613">
    <property type="entry name" value="Ribokinase-like"/>
    <property type="match status" value="1"/>
</dbReference>
<comment type="pathway">
    <text evidence="3 11">Cofactor biosynthesis; thiamine diphosphate biosynthesis; 4-methyl-5-(2-phosphoethyl)-thiazole from 5-(2-hydroxyethyl)-4-methylthiazole: step 1/1.</text>
</comment>
<keyword evidence="10 11" id="KW-0784">Thiamine biosynthesis</keyword>
<evidence type="ECO:0000256" key="11">
    <source>
        <dbReference type="HAMAP-Rule" id="MF_00228"/>
    </source>
</evidence>
<keyword evidence="6 11" id="KW-0547">Nucleotide-binding</keyword>
<dbReference type="Proteomes" id="UP000005244">
    <property type="component" value="Unassembled WGS sequence"/>
</dbReference>
<dbReference type="NCBIfam" id="NF006830">
    <property type="entry name" value="PRK09355.1"/>
    <property type="match status" value="1"/>
</dbReference>
<comment type="caution">
    <text evidence="12">The sequence shown here is derived from an EMBL/GenBank/DDBJ whole genome shotgun (WGS) entry which is preliminary data.</text>
</comment>
<dbReference type="GO" id="GO:0000287">
    <property type="term" value="F:magnesium ion binding"/>
    <property type="evidence" value="ECO:0007669"/>
    <property type="project" value="UniProtKB-UniRule"/>
</dbReference>
<dbReference type="InterPro" id="IPR000417">
    <property type="entry name" value="Hyethyz_kinase"/>
</dbReference>
<evidence type="ECO:0000256" key="6">
    <source>
        <dbReference type="ARBA" id="ARBA00022741"/>
    </source>
</evidence>
<dbReference type="EC" id="2.7.1.50" evidence="11"/>
<sequence length="276" mass="29636">MKREYTMNSSKQFLENIKNKSPLVHHITNYVTVNDCANATLAIGASPIMTAQIEELEDIISISSALVVNIGTMDKIEAFLTAPKIANAKNVPVILDPVGAGASKKRNEVIENMLINSKFAVIKGNLSEILSIAGISANTKGVDVSEDDKNTGIMKTSQIATKLAKTYNSVIIVTGKDDIVADENNAYKISNGVAYMSKITGTGCMSASILGSFIGANEDYLTSSIIAISTMGIAGELAYEKTKNIGSGSFRVSLIDNLSMMNEKIFEKYAKIEKIF</sequence>
<reference evidence="12 13" key="1">
    <citation type="submission" date="2012-07" db="EMBL/GenBank/DDBJ databases">
        <authorList>
            <person name="Durkin A.S."/>
            <person name="McCorrison J."/>
            <person name="Torralba M."/>
            <person name="Gillis M."/>
            <person name="Methe B."/>
            <person name="Sutton G."/>
            <person name="Nelson K.E."/>
        </authorList>
    </citation>
    <scope>NUCLEOTIDE SEQUENCE [LARGE SCALE GENOMIC DNA]</scope>
    <source>
        <strain evidence="12 13">OBRC8</strain>
    </source>
</reference>
<keyword evidence="7 11" id="KW-0418">Kinase</keyword>
<evidence type="ECO:0000256" key="8">
    <source>
        <dbReference type="ARBA" id="ARBA00022840"/>
    </source>
</evidence>
<comment type="similarity">
    <text evidence="11">Belongs to the Thz kinase family.</text>
</comment>
<evidence type="ECO:0000313" key="13">
    <source>
        <dbReference type="Proteomes" id="UP000005244"/>
    </source>
</evidence>
<comment type="cofactor">
    <cofactor evidence="2 11">
        <name>Mg(2+)</name>
        <dbReference type="ChEBI" id="CHEBI:18420"/>
    </cofactor>
</comment>
<dbReference type="GO" id="GO:0009228">
    <property type="term" value="P:thiamine biosynthetic process"/>
    <property type="evidence" value="ECO:0007669"/>
    <property type="project" value="UniProtKB-KW"/>
</dbReference>
<comment type="function">
    <text evidence="11">Catalyzes the phosphorylation of the hydroxyl group of 4-methyl-5-beta-hydroxyethylthiazole (THZ).</text>
</comment>
<feature type="binding site" evidence="11">
    <location>
        <position position="123"/>
    </location>
    <ligand>
        <name>ATP</name>
        <dbReference type="ChEBI" id="CHEBI:30616"/>
    </ligand>
</feature>
<dbReference type="EMBL" id="ALNK01000005">
    <property type="protein sequence ID" value="EJU24652.1"/>
    <property type="molecule type" value="Genomic_DNA"/>
</dbReference>
<keyword evidence="5 11" id="KW-0479">Metal-binding</keyword>
<dbReference type="PRINTS" id="PR01099">
    <property type="entry name" value="HYETHTZKNASE"/>
</dbReference>
<dbReference type="RefSeq" id="WP_009530318.1">
    <property type="nucleotide sequence ID" value="NZ_ALNK01000005.1"/>
</dbReference>
<dbReference type="GO" id="GO:0005524">
    <property type="term" value="F:ATP binding"/>
    <property type="evidence" value="ECO:0007669"/>
    <property type="project" value="UniProtKB-UniRule"/>
</dbReference>
<dbReference type="AlphaFoldDB" id="J5WVD6"/>
<dbReference type="NCBIfam" id="TIGR00694">
    <property type="entry name" value="thiM"/>
    <property type="match status" value="1"/>
</dbReference>
<accession>J5WVD6</accession>
<evidence type="ECO:0000256" key="9">
    <source>
        <dbReference type="ARBA" id="ARBA00022842"/>
    </source>
</evidence>
<evidence type="ECO:0000256" key="10">
    <source>
        <dbReference type="ARBA" id="ARBA00022977"/>
    </source>
</evidence>
<keyword evidence="8 11" id="KW-0067">ATP-binding</keyword>
<feature type="binding site" evidence="11">
    <location>
        <position position="49"/>
    </location>
    <ligand>
        <name>substrate</name>
    </ligand>
</feature>
<feature type="binding site" evidence="11">
    <location>
        <position position="201"/>
    </location>
    <ligand>
        <name>substrate</name>
    </ligand>
</feature>
<keyword evidence="13" id="KW-1185">Reference proteome</keyword>
<dbReference type="InterPro" id="IPR029056">
    <property type="entry name" value="Ribokinase-like"/>
</dbReference>
<protein>
    <recommendedName>
        <fullName evidence="11">Hydroxyethylthiazole kinase</fullName>
        <ecNumber evidence="11">2.7.1.50</ecNumber>
    </recommendedName>
    <alternativeName>
        <fullName evidence="11">4-methyl-5-beta-hydroxyethylthiazole kinase</fullName>
        <shortName evidence="11">TH kinase</shortName>
        <shortName evidence="11">Thz kinase</shortName>
    </alternativeName>
</protein>
<organism evidence="12 13">
    <name type="scientific">Peptoanaerobacter stomatis</name>
    <dbReference type="NCBI Taxonomy" id="796937"/>
    <lineage>
        <taxon>Bacteria</taxon>
        <taxon>Bacillati</taxon>
        <taxon>Bacillota</taxon>
        <taxon>Clostridia</taxon>
        <taxon>Peptostreptococcales</taxon>
        <taxon>Filifactoraceae</taxon>
        <taxon>Peptoanaerobacter</taxon>
    </lineage>
</organism>
<keyword evidence="4 11" id="KW-0808">Transferase</keyword>